<evidence type="ECO:0000313" key="1">
    <source>
        <dbReference type="EnsemblPlants" id="Zm00001eb217490_P001"/>
    </source>
</evidence>
<name>A0A804P949_MAIZE</name>
<sequence>MDVAHALDVVVVDEEQRVRVELAGRLEHGGADVLAELVLVEGPVQHLVVDVVVLKLALVPGEQPVDAIADGGGQVVGVAVVELPALRLRPVPLELVAEHRPVEVLGEEVHEILVVHVGAHDARAQREAVGHLAHAHLHAIGLLDSASGGPVGARHLEHDVPLAHLVGEPLEVLDAGLPVHGEHLEPRDHEVDAGVRALDVHHDARRRLRLHAERAAHLVPALVARQDLAAVDPLAVDGEGDVDGLRRAAGVGADADPRGDLVGGVEGELVRDDLRGAHPRLRAVGDVDVLAVERLVVQLQGLLRHGRENPRPSVVDGQRAGAQREPAVEPVVQVAVLHDVGAVLKVLQKPAATKVDCVASSNGTVTWKFYFLLCAFIELNKQLKVDHIQKKKREETCTYSSSQQICRTVLN</sequence>
<keyword evidence="2" id="KW-1185">Reference proteome</keyword>
<dbReference type="AlphaFoldDB" id="A0A804P949"/>
<dbReference type="Gramene" id="Zm00001eb217490_T001">
    <property type="protein sequence ID" value="Zm00001eb217490_P001"/>
    <property type="gene ID" value="Zm00001eb217490"/>
</dbReference>
<accession>A0A804P949</accession>
<reference evidence="1" key="3">
    <citation type="submission" date="2021-05" db="UniProtKB">
        <authorList>
            <consortium name="EnsemblPlants"/>
        </authorList>
    </citation>
    <scope>IDENTIFICATION</scope>
    <source>
        <strain evidence="1">cv. B73</strain>
    </source>
</reference>
<organism evidence="1 2">
    <name type="scientific">Zea mays</name>
    <name type="common">Maize</name>
    <dbReference type="NCBI Taxonomy" id="4577"/>
    <lineage>
        <taxon>Eukaryota</taxon>
        <taxon>Viridiplantae</taxon>
        <taxon>Streptophyta</taxon>
        <taxon>Embryophyta</taxon>
        <taxon>Tracheophyta</taxon>
        <taxon>Spermatophyta</taxon>
        <taxon>Magnoliopsida</taxon>
        <taxon>Liliopsida</taxon>
        <taxon>Poales</taxon>
        <taxon>Poaceae</taxon>
        <taxon>PACMAD clade</taxon>
        <taxon>Panicoideae</taxon>
        <taxon>Andropogonodae</taxon>
        <taxon>Andropogoneae</taxon>
        <taxon>Tripsacinae</taxon>
        <taxon>Zea</taxon>
    </lineage>
</organism>
<protein>
    <submittedName>
        <fullName evidence="1">Uncharacterized protein</fullName>
    </submittedName>
</protein>
<dbReference type="EnsemblPlants" id="Zm00001eb217490_T001">
    <property type="protein sequence ID" value="Zm00001eb217490_P001"/>
    <property type="gene ID" value="Zm00001eb217490"/>
</dbReference>
<evidence type="ECO:0000313" key="2">
    <source>
        <dbReference type="Proteomes" id="UP000007305"/>
    </source>
</evidence>
<dbReference type="Proteomes" id="UP000007305">
    <property type="component" value="Chromosome 5"/>
</dbReference>
<reference evidence="2" key="1">
    <citation type="journal article" date="2009" name="Science">
        <title>The B73 maize genome: complexity, diversity, and dynamics.</title>
        <authorList>
            <person name="Schnable P.S."/>
            <person name="Ware D."/>
            <person name="Fulton R.S."/>
            <person name="Stein J.C."/>
            <person name="Wei F."/>
            <person name="Pasternak S."/>
            <person name="Liang C."/>
            <person name="Zhang J."/>
            <person name="Fulton L."/>
            <person name="Graves T.A."/>
            <person name="Minx P."/>
            <person name="Reily A.D."/>
            <person name="Courtney L."/>
            <person name="Kruchowski S.S."/>
            <person name="Tomlinson C."/>
            <person name="Strong C."/>
            <person name="Delehaunty K."/>
            <person name="Fronick C."/>
            <person name="Courtney B."/>
            <person name="Rock S.M."/>
            <person name="Belter E."/>
            <person name="Du F."/>
            <person name="Kim K."/>
            <person name="Abbott R.M."/>
            <person name="Cotton M."/>
            <person name="Levy A."/>
            <person name="Marchetto P."/>
            <person name="Ochoa K."/>
            <person name="Jackson S.M."/>
            <person name="Gillam B."/>
            <person name="Chen W."/>
            <person name="Yan L."/>
            <person name="Higginbotham J."/>
            <person name="Cardenas M."/>
            <person name="Waligorski J."/>
            <person name="Applebaum E."/>
            <person name="Phelps L."/>
            <person name="Falcone J."/>
            <person name="Kanchi K."/>
            <person name="Thane T."/>
            <person name="Scimone A."/>
            <person name="Thane N."/>
            <person name="Henke J."/>
            <person name="Wang T."/>
            <person name="Ruppert J."/>
            <person name="Shah N."/>
            <person name="Rotter K."/>
            <person name="Hodges J."/>
            <person name="Ingenthron E."/>
            <person name="Cordes M."/>
            <person name="Kohlberg S."/>
            <person name="Sgro J."/>
            <person name="Delgado B."/>
            <person name="Mead K."/>
            <person name="Chinwalla A."/>
            <person name="Leonard S."/>
            <person name="Crouse K."/>
            <person name="Collura K."/>
            <person name="Kudrna D."/>
            <person name="Currie J."/>
            <person name="He R."/>
            <person name="Angelova A."/>
            <person name="Rajasekar S."/>
            <person name="Mueller T."/>
            <person name="Lomeli R."/>
            <person name="Scara G."/>
            <person name="Ko A."/>
            <person name="Delaney K."/>
            <person name="Wissotski M."/>
            <person name="Lopez G."/>
            <person name="Campos D."/>
            <person name="Braidotti M."/>
            <person name="Ashley E."/>
            <person name="Golser W."/>
            <person name="Kim H."/>
            <person name="Lee S."/>
            <person name="Lin J."/>
            <person name="Dujmic Z."/>
            <person name="Kim W."/>
            <person name="Talag J."/>
            <person name="Zuccolo A."/>
            <person name="Fan C."/>
            <person name="Sebastian A."/>
            <person name="Kramer M."/>
            <person name="Spiegel L."/>
            <person name="Nascimento L."/>
            <person name="Zutavern T."/>
            <person name="Miller B."/>
            <person name="Ambroise C."/>
            <person name="Muller S."/>
            <person name="Spooner W."/>
            <person name="Narechania A."/>
            <person name="Ren L."/>
            <person name="Wei S."/>
            <person name="Kumari S."/>
            <person name="Faga B."/>
            <person name="Levy M.J."/>
            <person name="McMahan L."/>
            <person name="Van Buren P."/>
            <person name="Vaughn M.W."/>
            <person name="Ying K."/>
            <person name="Yeh C.-T."/>
            <person name="Emrich S.J."/>
            <person name="Jia Y."/>
            <person name="Kalyanaraman A."/>
            <person name="Hsia A.-P."/>
            <person name="Barbazuk W.B."/>
            <person name="Baucom R.S."/>
            <person name="Brutnell T.P."/>
            <person name="Carpita N.C."/>
            <person name="Chaparro C."/>
            <person name="Chia J.-M."/>
            <person name="Deragon J.-M."/>
            <person name="Estill J.C."/>
            <person name="Fu Y."/>
            <person name="Jeddeloh J.A."/>
            <person name="Han Y."/>
            <person name="Lee H."/>
            <person name="Li P."/>
            <person name="Lisch D.R."/>
            <person name="Liu S."/>
            <person name="Liu Z."/>
            <person name="Nagel D.H."/>
            <person name="McCann M.C."/>
            <person name="SanMiguel P."/>
            <person name="Myers A.M."/>
            <person name="Nettleton D."/>
            <person name="Nguyen J."/>
            <person name="Penning B.W."/>
            <person name="Ponnala L."/>
            <person name="Schneider K.L."/>
            <person name="Schwartz D.C."/>
            <person name="Sharma A."/>
            <person name="Soderlund C."/>
            <person name="Springer N.M."/>
            <person name="Sun Q."/>
            <person name="Wang H."/>
            <person name="Waterman M."/>
            <person name="Westerman R."/>
            <person name="Wolfgruber T.K."/>
            <person name="Yang L."/>
            <person name="Yu Y."/>
            <person name="Zhang L."/>
            <person name="Zhou S."/>
            <person name="Zhu Q."/>
            <person name="Bennetzen J.L."/>
            <person name="Dawe R.K."/>
            <person name="Jiang J."/>
            <person name="Jiang N."/>
            <person name="Presting G.G."/>
            <person name="Wessler S.R."/>
            <person name="Aluru S."/>
            <person name="Martienssen R.A."/>
            <person name="Clifton S.W."/>
            <person name="McCombie W.R."/>
            <person name="Wing R.A."/>
            <person name="Wilson R.K."/>
        </authorList>
    </citation>
    <scope>NUCLEOTIDE SEQUENCE [LARGE SCALE GENOMIC DNA]</scope>
    <source>
        <strain evidence="2">cv. B73</strain>
    </source>
</reference>
<dbReference type="InParanoid" id="A0A804P949"/>
<proteinExistence type="predicted"/>
<dbReference type="FunCoup" id="A0A804P949">
    <property type="interactions" value="473"/>
</dbReference>
<reference evidence="1" key="2">
    <citation type="submission" date="2019-07" db="EMBL/GenBank/DDBJ databases">
        <authorList>
            <person name="Seetharam A."/>
            <person name="Woodhouse M."/>
            <person name="Cannon E."/>
        </authorList>
    </citation>
    <scope>NUCLEOTIDE SEQUENCE [LARGE SCALE GENOMIC DNA]</scope>
    <source>
        <strain evidence="1">cv. B73</strain>
    </source>
</reference>